<proteinExistence type="predicted"/>
<dbReference type="PANTHER" id="PTHR47262">
    <property type="entry name" value="OS02G0132600 PROTEIN"/>
    <property type="match status" value="1"/>
</dbReference>
<gene>
    <name evidence="1" type="ORF">OLC1_LOCUS19383</name>
</gene>
<reference evidence="1" key="1">
    <citation type="submission" date="2023-03" db="EMBL/GenBank/DDBJ databases">
        <authorList>
            <person name="Julca I."/>
        </authorList>
    </citation>
    <scope>NUCLEOTIDE SEQUENCE</scope>
</reference>
<evidence type="ECO:0000313" key="1">
    <source>
        <dbReference type="EMBL" id="CAI9112134.1"/>
    </source>
</evidence>
<keyword evidence="2" id="KW-1185">Reference proteome</keyword>
<dbReference type="AlphaFoldDB" id="A0AAV1DW62"/>
<sequence length="182" mass="21430">MKDMGVRIEEDVDGLFLKYLIDFGLEKEFYAFSDLMKEKSMRPIMAYYEILLLIRLKDNEKIKAFYHSLDSCDNADQLSFKQSCLDSLSECGQKEELLELVEDFDVSKISWSADLTLVFKDLGKPMLDSVAEMFLFKLMRSGFRRDKISDFIFDYTTANRNLKTQVVYSMPVYLWVVKSFWD</sequence>
<dbReference type="Proteomes" id="UP001161247">
    <property type="component" value="Chromosome 7"/>
</dbReference>
<dbReference type="EMBL" id="OX459124">
    <property type="protein sequence ID" value="CAI9112134.1"/>
    <property type="molecule type" value="Genomic_DNA"/>
</dbReference>
<accession>A0AAV1DW62</accession>
<dbReference type="PANTHER" id="PTHR47262:SF1">
    <property type="entry name" value="OS02G0132600 PROTEIN"/>
    <property type="match status" value="1"/>
</dbReference>
<protein>
    <submittedName>
        <fullName evidence="1">OLC1v1012521C1</fullName>
    </submittedName>
</protein>
<evidence type="ECO:0000313" key="2">
    <source>
        <dbReference type="Proteomes" id="UP001161247"/>
    </source>
</evidence>
<organism evidence="1 2">
    <name type="scientific">Oldenlandia corymbosa var. corymbosa</name>
    <dbReference type="NCBI Taxonomy" id="529605"/>
    <lineage>
        <taxon>Eukaryota</taxon>
        <taxon>Viridiplantae</taxon>
        <taxon>Streptophyta</taxon>
        <taxon>Embryophyta</taxon>
        <taxon>Tracheophyta</taxon>
        <taxon>Spermatophyta</taxon>
        <taxon>Magnoliopsida</taxon>
        <taxon>eudicotyledons</taxon>
        <taxon>Gunneridae</taxon>
        <taxon>Pentapetalae</taxon>
        <taxon>asterids</taxon>
        <taxon>lamiids</taxon>
        <taxon>Gentianales</taxon>
        <taxon>Rubiaceae</taxon>
        <taxon>Rubioideae</taxon>
        <taxon>Spermacoceae</taxon>
        <taxon>Hedyotis-Oldenlandia complex</taxon>
        <taxon>Oldenlandia</taxon>
    </lineage>
</organism>
<name>A0AAV1DW62_OLDCO</name>